<evidence type="ECO:0000313" key="1">
    <source>
        <dbReference type="EMBL" id="CUS03621.2"/>
    </source>
</evidence>
<dbReference type="Proteomes" id="UP000215027">
    <property type="component" value="Chromosome I"/>
</dbReference>
<dbReference type="AlphaFoldDB" id="A0A160T0X0"/>
<name>A0A160T0X0_9CHLR</name>
<organism evidence="1 2">
    <name type="scientific">Candidatus Promineifilum breve</name>
    <dbReference type="NCBI Taxonomy" id="1806508"/>
    <lineage>
        <taxon>Bacteria</taxon>
        <taxon>Bacillati</taxon>
        <taxon>Chloroflexota</taxon>
        <taxon>Ardenticatenia</taxon>
        <taxon>Candidatus Promineifilales</taxon>
        <taxon>Candidatus Promineifilaceae</taxon>
        <taxon>Candidatus Promineifilum</taxon>
    </lineage>
</organism>
<proteinExistence type="predicted"/>
<dbReference type="KEGG" id="pbf:CFX0092_A1743"/>
<gene>
    <name evidence="1" type="ORF">CFX0092_A1743</name>
</gene>
<evidence type="ECO:0008006" key="3">
    <source>
        <dbReference type="Google" id="ProtNLM"/>
    </source>
</evidence>
<reference evidence="1" key="1">
    <citation type="submission" date="2016-01" db="EMBL/GenBank/DDBJ databases">
        <authorList>
            <person name="Mcilroy J.S."/>
            <person name="Karst M S."/>
            <person name="Albertsen M."/>
        </authorList>
    </citation>
    <scope>NUCLEOTIDE SEQUENCE</scope>
    <source>
        <strain evidence="1">Cfx-K</strain>
    </source>
</reference>
<accession>A0A160T0X0</accession>
<protein>
    <recommendedName>
        <fullName evidence="3">PIN domain-containing protein</fullName>
    </recommendedName>
</protein>
<keyword evidence="2" id="KW-1185">Reference proteome</keyword>
<evidence type="ECO:0000313" key="2">
    <source>
        <dbReference type="Proteomes" id="UP000215027"/>
    </source>
</evidence>
<sequence length="107" mass="12130">MIPRLVAVEVTRNLTTRPQQVAFYSLLHKNENAAIIDAPIPPRLIARYLALGLSEKGDAIIGAFAEWMQVDYLISDNRHFLQELRTDAYRLLTPGDFLEILQGEPKP</sequence>
<dbReference type="EMBL" id="LN890655">
    <property type="protein sequence ID" value="CUS03621.2"/>
    <property type="molecule type" value="Genomic_DNA"/>
</dbReference>